<dbReference type="Gene3D" id="3.40.50.2000">
    <property type="entry name" value="Glycogen Phosphorylase B"/>
    <property type="match status" value="1"/>
</dbReference>
<dbReference type="AlphaFoldDB" id="A0A7J7FFS2"/>
<accession>A0A7J7FFS2</accession>
<feature type="non-terminal residue" evidence="2">
    <location>
        <position position="1"/>
    </location>
</feature>
<name>A0A7J7FFS2_DICBM</name>
<reference evidence="2 3" key="1">
    <citation type="journal article" date="2020" name="Mol. Biol. Evol.">
        <title>Interspecific Gene Flow and the Evolution of Specialization in Black and White Rhinoceros.</title>
        <authorList>
            <person name="Moodley Y."/>
            <person name="Westbury M.V."/>
            <person name="Russo I.M."/>
            <person name="Gopalakrishnan S."/>
            <person name="Rakotoarivelo A."/>
            <person name="Olsen R.A."/>
            <person name="Prost S."/>
            <person name="Tunstall T."/>
            <person name="Ryder O.A."/>
            <person name="Dalen L."/>
            <person name="Bruford M.W."/>
        </authorList>
    </citation>
    <scope>NUCLEOTIDE SEQUENCE [LARGE SCALE GENOMIC DNA]</scope>
    <source>
        <strain evidence="2">SBR-YM</strain>
        <tissue evidence="2">Skin</tissue>
    </source>
</reference>
<protein>
    <submittedName>
        <fullName evidence="2">Uncharacterized protein</fullName>
    </submittedName>
</protein>
<gene>
    <name evidence="2" type="ORF">HPG69_001441</name>
</gene>
<proteinExistence type="predicted"/>
<keyword evidence="3" id="KW-1185">Reference proteome</keyword>
<organism evidence="2 3">
    <name type="scientific">Diceros bicornis minor</name>
    <name type="common">South-central black rhinoceros</name>
    <dbReference type="NCBI Taxonomy" id="77932"/>
    <lineage>
        <taxon>Eukaryota</taxon>
        <taxon>Metazoa</taxon>
        <taxon>Chordata</taxon>
        <taxon>Craniata</taxon>
        <taxon>Vertebrata</taxon>
        <taxon>Euteleostomi</taxon>
        <taxon>Mammalia</taxon>
        <taxon>Eutheria</taxon>
        <taxon>Laurasiatheria</taxon>
        <taxon>Perissodactyla</taxon>
        <taxon>Rhinocerotidae</taxon>
        <taxon>Diceros</taxon>
    </lineage>
</organism>
<evidence type="ECO:0000256" key="1">
    <source>
        <dbReference type="ARBA" id="ARBA00022679"/>
    </source>
</evidence>
<sequence>VLIRKVIDKWIYHMPKRTMWTYFPVVQELFWEYSDYIQKLCKDAVLNKKLITKLRESRFDLILSDPIGPCGELLAEILKIPLVYSLRFTPGHNIENH</sequence>
<dbReference type="GO" id="GO:0008194">
    <property type="term" value="F:UDP-glycosyltransferase activity"/>
    <property type="evidence" value="ECO:0007669"/>
    <property type="project" value="InterPro"/>
</dbReference>
<dbReference type="Proteomes" id="UP000551758">
    <property type="component" value="Unassembled WGS sequence"/>
</dbReference>
<evidence type="ECO:0000313" key="3">
    <source>
        <dbReference type="Proteomes" id="UP000551758"/>
    </source>
</evidence>
<dbReference type="InterPro" id="IPR002213">
    <property type="entry name" value="UDP_glucos_trans"/>
</dbReference>
<comment type="caution">
    <text evidence="2">The sequence shown here is derived from an EMBL/GenBank/DDBJ whole genome shotgun (WGS) entry which is preliminary data.</text>
</comment>
<evidence type="ECO:0000313" key="2">
    <source>
        <dbReference type="EMBL" id="KAF5926811.1"/>
    </source>
</evidence>
<dbReference type="Pfam" id="PF00201">
    <property type="entry name" value="UDPGT"/>
    <property type="match status" value="1"/>
</dbReference>
<keyword evidence="1" id="KW-0808">Transferase</keyword>
<dbReference type="SUPFAM" id="SSF53756">
    <property type="entry name" value="UDP-Glycosyltransferase/glycogen phosphorylase"/>
    <property type="match status" value="1"/>
</dbReference>
<dbReference type="EMBL" id="JACDTQ010000745">
    <property type="protein sequence ID" value="KAF5926811.1"/>
    <property type="molecule type" value="Genomic_DNA"/>
</dbReference>